<protein>
    <recommendedName>
        <fullName evidence="10">Sodium/potassium-transporting ATPase subunit beta-1</fullName>
    </recommendedName>
</protein>
<sequence>MAEEKQKESENREFEFHKHVERSAWESFTRALHNPDTGQYLGRTPKSWAQILFFYLIFYIVLSALFAGCMFVFYTTIDCKIPKRQQTDGLIGDNPGMAIRPVSNIEVEGNFIYFNGKNESQANTWIKRLNEFMEPYIAPVPGNNSIHCSFYRRPIGNEICKVDVNIFGDCSPKDLYGYRSASPCIYLKLNKIYGWEPVTYLLPAEGMPNDLKERIISLPQLNRTQVWVSCNGLTAQDKDFIQGFEYFPRGFPSYFFPYKNGDNYLSPLVAVKIIYPKANVLIGIECRAWAKNIRYHGGTLDRVGSIQFYFQRDYFNVPIQ</sequence>
<dbReference type="InterPro" id="IPR038702">
    <property type="entry name" value="Na/K_ATPase_sub_beta_sf"/>
</dbReference>
<evidence type="ECO:0000256" key="4">
    <source>
        <dbReference type="ARBA" id="ARBA00022968"/>
    </source>
</evidence>
<proteinExistence type="inferred from homology"/>
<feature type="transmembrane region" description="Helical" evidence="7">
    <location>
        <begin position="52"/>
        <end position="74"/>
    </location>
</feature>
<name>A0ABD2MLE1_9CUCU</name>
<evidence type="ECO:0000256" key="1">
    <source>
        <dbReference type="ARBA" id="ARBA00004606"/>
    </source>
</evidence>
<comment type="subcellular location">
    <subcellularLocation>
        <location evidence="1">Membrane</location>
        <topology evidence="1">Single-pass type II membrane protein</topology>
    </subcellularLocation>
</comment>
<dbReference type="GO" id="GO:0016020">
    <property type="term" value="C:membrane"/>
    <property type="evidence" value="ECO:0007669"/>
    <property type="project" value="UniProtKB-SubCell"/>
</dbReference>
<evidence type="ECO:0000256" key="5">
    <source>
        <dbReference type="ARBA" id="ARBA00022989"/>
    </source>
</evidence>
<gene>
    <name evidence="8" type="ORF">HHI36_011332</name>
</gene>
<dbReference type="EMBL" id="JABFTP020000001">
    <property type="protein sequence ID" value="KAL3267196.1"/>
    <property type="molecule type" value="Genomic_DNA"/>
</dbReference>
<comment type="similarity">
    <text evidence="2">Belongs to the X(+)/potassium ATPases subunit beta family.</text>
</comment>
<dbReference type="Gene3D" id="2.60.40.1660">
    <property type="entry name" value="Na, k-atpase alpha subunit"/>
    <property type="match status" value="1"/>
</dbReference>
<evidence type="ECO:0000256" key="7">
    <source>
        <dbReference type="SAM" id="Phobius"/>
    </source>
</evidence>
<keyword evidence="4" id="KW-0735">Signal-anchor</keyword>
<evidence type="ECO:0000313" key="9">
    <source>
        <dbReference type="Proteomes" id="UP001516400"/>
    </source>
</evidence>
<keyword evidence="5 7" id="KW-1133">Transmembrane helix</keyword>
<accession>A0ABD2MLE1</accession>
<dbReference type="Proteomes" id="UP001516400">
    <property type="component" value="Unassembled WGS sequence"/>
</dbReference>
<dbReference type="AlphaFoldDB" id="A0ABD2MLE1"/>
<keyword evidence="3 7" id="KW-0812">Transmembrane</keyword>
<comment type="caution">
    <text evidence="8">The sequence shown here is derived from an EMBL/GenBank/DDBJ whole genome shotgun (WGS) entry which is preliminary data.</text>
</comment>
<dbReference type="PANTHER" id="PTHR11523:SF31">
    <property type="entry name" value="AT04468P-RELATED"/>
    <property type="match status" value="1"/>
</dbReference>
<dbReference type="Pfam" id="PF00287">
    <property type="entry name" value="Na_K-ATPase"/>
    <property type="match status" value="1"/>
</dbReference>
<reference evidence="8 9" key="1">
    <citation type="journal article" date="2021" name="BMC Biol.">
        <title>Horizontally acquired antibacterial genes associated with adaptive radiation of ladybird beetles.</title>
        <authorList>
            <person name="Li H.S."/>
            <person name="Tang X.F."/>
            <person name="Huang Y.H."/>
            <person name="Xu Z.Y."/>
            <person name="Chen M.L."/>
            <person name="Du X.Y."/>
            <person name="Qiu B.Y."/>
            <person name="Chen P.T."/>
            <person name="Zhang W."/>
            <person name="Slipinski A."/>
            <person name="Escalona H.E."/>
            <person name="Waterhouse R.M."/>
            <person name="Zwick A."/>
            <person name="Pang H."/>
        </authorList>
    </citation>
    <scope>NUCLEOTIDE SEQUENCE [LARGE SCALE GENOMIC DNA]</scope>
    <source>
        <strain evidence="8">SYSU2018</strain>
    </source>
</reference>
<evidence type="ECO:0000313" key="8">
    <source>
        <dbReference type="EMBL" id="KAL3267196.1"/>
    </source>
</evidence>
<evidence type="ECO:0000256" key="6">
    <source>
        <dbReference type="ARBA" id="ARBA00023136"/>
    </source>
</evidence>
<dbReference type="PANTHER" id="PTHR11523">
    <property type="entry name" value="SODIUM/POTASSIUM-DEPENDENT ATPASE BETA SUBUNIT"/>
    <property type="match status" value="1"/>
</dbReference>
<evidence type="ECO:0008006" key="10">
    <source>
        <dbReference type="Google" id="ProtNLM"/>
    </source>
</evidence>
<organism evidence="8 9">
    <name type="scientific">Cryptolaemus montrouzieri</name>
    <dbReference type="NCBI Taxonomy" id="559131"/>
    <lineage>
        <taxon>Eukaryota</taxon>
        <taxon>Metazoa</taxon>
        <taxon>Ecdysozoa</taxon>
        <taxon>Arthropoda</taxon>
        <taxon>Hexapoda</taxon>
        <taxon>Insecta</taxon>
        <taxon>Pterygota</taxon>
        <taxon>Neoptera</taxon>
        <taxon>Endopterygota</taxon>
        <taxon>Coleoptera</taxon>
        <taxon>Polyphaga</taxon>
        <taxon>Cucujiformia</taxon>
        <taxon>Coccinelloidea</taxon>
        <taxon>Coccinellidae</taxon>
        <taxon>Scymninae</taxon>
        <taxon>Scymnini</taxon>
        <taxon>Cryptolaemus</taxon>
    </lineage>
</organism>
<evidence type="ECO:0000256" key="3">
    <source>
        <dbReference type="ARBA" id="ARBA00022692"/>
    </source>
</evidence>
<keyword evidence="6 7" id="KW-0472">Membrane</keyword>
<dbReference type="InterPro" id="IPR000402">
    <property type="entry name" value="Na/K_ATPase_sub_beta"/>
</dbReference>
<evidence type="ECO:0000256" key="2">
    <source>
        <dbReference type="ARBA" id="ARBA00005876"/>
    </source>
</evidence>
<keyword evidence="9" id="KW-1185">Reference proteome</keyword>